<feature type="compositionally biased region" description="Low complexity" evidence="1">
    <location>
        <begin position="35"/>
        <end position="52"/>
    </location>
</feature>
<protein>
    <recommendedName>
        <fullName evidence="4">Lipoprotein</fullName>
    </recommendedName>
</protein>
<dbReference type="Proteomes" id="UP000237968">
    <property type="component" value="Unassembled WGS sequence"/>
</dbReference>
<sequence length="125" mass="12903">MNSARHPIILCLGLALVASCGLDRNAPEDKSDPLDTSFDSGTPDSGDSSGSGNAVEACQTLEDTLADCQPSLAGSLQCSTYDEWPCDLTDYFDCITDAYGSCSGGTFPNIDAAGLQDCTALTTCS</sequence>
<name>A0A2S9XFA9_9BACT</name>
<feature type="region of interest" description="Disordered" evidence="1">
    <location>
        <begin position="27"/>
        <end position="54"/>
    </location>
</feature>
<organism evidence="2 3">
    <name type="scientific">Enhygromyxa salina</name>
    <dbReference type="NCBI Taxonomy" id="215803"/>
    <lineage>
        <taxon>Bacteria</taxon>
        <taxon>Pseudomonadati</taxon>
        <taxon>Myxococcota</taxon>
        <taxon>Polyangia</taxon>
        <taxon>Nannocystales</taxon>
        <taxon>Nannocystaceae</taxon>
        <taxon>Enhygromyxa</taxon>
    </lineage>
</organism>
<comment type="caution">
    <text evidence="2">The sequence shown here is derived from an EMBL/GenBank/DDBJ whole genome shotgun (WGS) entry which is preliminary data.</text>
</comment>
<dbReference type="RefSeq" id="WP_106394625.1">
    <property type="nucleotide sequence ID" value="NZ_PVNK01000237.1"/>
</dbReference>
<dbReference type="PROSITE" id="PS51257">
    <property type="entry name" value="PROKAR_LIPOPROTEIN"/>
    <property type="match status" value="1"/>
</dbReference>
<dbReference type="EMBL" id="PVNK01000237">
    <property type="protein sequence ID" value="PRP91558.1"/>
    <property type="molecule type" value="Genomic_DNA"/>
</dbReference>
<keyword evidence="3" id="KW-1185">Reference proteome</keyword>
<reference evidence="2 3" key="1">
    <citation type="submission" date="2018-03" db="EMBL/GenBank/DDBJ databases">
        <title>Draft Genome Sequences of the Obligatory Marine Myxobacteria Enhygromyxa salina SWB005.</title>
        <authorList>
            <person name="Poehlein A."/>
            <person name="Moghaddam J.A."/>
            <person name="Harms H."/>
            <person name="Alanjari M."/>
            <person name="Koenig G.M."/>
            <person name="Daniel R."/>
            <person name="Schaeberle T.F."/>
        </authorList>
    </citation>
    <scope>NUCLEOTIDE SEQUENCE [LARGE SCALE GENOMIC DNA]</scope>
    <source>
        <strain evidence="2 3">SWB005</strain>
    </source>
</reference>
<dbReference type="AlphaFoldDB" id="A0A2S9XFA9"/>
<proteinExistence type="predicted"/>
<evidence type="ECO:0000256" key="1">
    <source>
        <dbReference type="SAM" id="MobiDB-lite"/>
    </source>
</evidence>
<gene>
    <name evidence="2" type="ORF">ENSA5_54130</name>
</gene>
<evidence type="ECO:0008006" key="4">
    <source>
        <dbReference type="Google" id="ProtNLM"/>
    </source>
</evidence>
<evidence type="ECO:0000313" key="3">
    <source>
        <dbReference type="Proteomes" id="UP000237968"/>
    </source>
</evidence>
<evidence type="ECO:0000313" key="2">
    <source>
        <dbReference type="EMBL" id="PRP91558.1"/>
    </source>
</evidence>
<accession>A0A2S9XFA9</accession>